<name>A0A7C7DCC6_9FIRM</name>
<evidence type="ECO:0000256" key="1">
    <source>
        <dbReference type="ARBA" id="ARBA00004651"/>
    </source>
</evidence>
<gene>
    <name evidence="7" type="primary">spoVB</name>
    <name evidence="7" type="ORF">GX523_18220</name>
</gene>
<dbReference type="GO" id="GO:0005886">
    <property type="term" value="C:plasma membrane"/>
    <property type="evidence" value="ECO:0007669"/>
    <property type="project" value="UniProtKB-SubCell"/>
</dbReference>
<feature type="transmembrane region" description="Helical" evidence="6">
    <location>
        <begin position="275"/>
        <end position="300"/>
    </location>
</feature>
<dbReference type="PANTHER" id="PTHR30250">
    <property type="entry name" value="PST FAMILY PREDICTED COLANIC ACID TRANSPORTER"/>
    <property type="match status" value="1"/>
</dbReference>
<feature type="transmembrane region" description="Helical" evidence="6">
    <location>
        <begin position="42"/>
        <end position="64"/>
    </location>
</feature>
<dbReference type="InterPro" id="IPR014249">
    <property type="entry name" value="Spore_V_B"/>
</dbReference>
<feature type="transmembrane region" description="Helical" evidence="6">
    <location>
        <begin position="182"/>
        <end position="204"/>
    </location>
</feature>
<keyword evidence="2" id="KW-1003">Cell membrane</keyword>
<feature type="transmembrane region" description="Helical" evidence="6">
    <location>
        <begin position="415"/>
        <end position="434"/>
    </location>
</feature>
<evidence type="ECO:0000313" key="7">
    <source>
        <dbReference type="EMBL" id="HHY28638.1"/>
    </source>
</evidence>
<dbReference type="Proteomes" id="UP000553059">
    <property type="component" value="Unassembled WGS sequence"/>
</dbReference>
<dbReference type="AlphaFoldDB" id="A0A7C7DCC6"/>
<dbReference type="EMBL" id="DUTF01000385">
    <property type="protein sequence ID" value="HHY28638.1"/>
    <property type="molecule type" value="Genomic_DNA"/>
</dbReference>
<feature type="transmembrane region" description="Helical" evidence="6">
    <location>
        <begin position="446"/>
        <end position="464"/>
    </location>
</feature>
<sequence length="512" mass="56524">MAKRTFIYGAIILLAANFLNRVLGFVYQYLIMTHIGGEAFGLFNMVFPMYMLALVFTTAGIPLAVSKMISEAVSLNNYTRARSIFRTALLFLTCSGAAISVALYIISPFLAERFFPDPRVLRLFLICTPAIFVVSVSSAFRGYFQGMQNMLPTAISQICEQLVRVSVGFFSAYTLLPRGIEWAASGLALGMLSGEIIGLCVIILQYKLQKTKKSSQQDESLHPIQTMKELFYLSYPVTIGRLFSSGLSTLDAMLIPQRLQIAGYTAREATTLFGQLGGAVFTLLNFPSVFTFALATSLVPAISEAAARKQFQTVKLRSAQALRMTIFIGIPSLVILFFFAEPFSAFFKSENTSSVLRILALGGIFSYLQQTSTGILQGLGKVQLPVIHTIISAIIRIPILFILTASPQWGLKGTAIAYVVGFFISSTLNLAAIVHFTGMPVDLREFLLHPLMGGIGMMLAFRFLHPFFGFHPLAFLLEIILGAILYFTILFLNGGINREDLQRIPWIGKFLR</sequence>
<comment type="caution">
    <text evidence="7">The sequence shown here is derived from an EMBL/GenBank/DDBJ whole genome shotgun (WGS) entry which is preliminary data.</text>
</comment>
<comment type="subcellular location">
    <subcellularLocation>
        <location evidence="1">Cell membrane</location>
        <topology evidence="1">Multi-pass membrane protein</topology>
    </subcellularLocation>
</comment>
<keyword evidence="3 6" id="KW-0812">Transmembrane</keyword>
<dbReference type="InterPro" id="IPR024923">
    <property type="entry name" value="PG_synth_SpoVB"/>
</dbReference>
<dbReference type="PIRSF" id="PIRSF038958">
    <property type="entry name" value="PG_synth_SpoVB"/>
    <property type="match status" value="1"/>
</dbReference>
<keyword evidence="4 6" id="KW-1133">Transmembrane helix</keyword>
<proteinExistence type="predicted"/>
<accession>A0A7C7DCC6</accession>
<feature type="transmembrane region" description="Helical" evidence="6">
    <location>
        <begin position="321"/>
        <end position="340"/>
    </location>
</feature>
<evidence type="ECO:0000256" key="6">
    <source>
        <dbReference type="SAM" id="Phobius"/>
    </source>
</evidence>
<reference evidence="7 8" key="1">
    <citation type="journal article" date="2020" name="Biotechnol. Biofuels">
        <title>New insights from the biogas microbiome by comprehensive genome-resolved metagenomics of nearly 1600 species originating from multiple anaerobic digesters.</title>
        <authorList>
            <person name="Campanaro S."/>
            <person name="Treu L."/>
            <person name="Rodriguez-R L.M."/>
            <person name="Kovalovszki A."/>
            <person name="Ziels R.M."/>
            <person name="Maus I."/>
            <person name="Zhu X."/>
            <person name="Kougias P.G."/>
            <person name="Basile A."/>
            <person name="Luo G."/>
            <person name="Schluter A."/>
            <person name="Konstantinidis K.T."/>
            <person name="Angelidaki I."/>
        </authorList>
    </citation>
    <scope>NUCLEOTIDE SEQUENCE [LARGE SCALE GENOMIC DNA]</scope>
    <source>
        <strain evidence="7">AS05jafATM_4</strain>
    </source>
</reference>
<dbReference type="NCBIfam" id="TIGR02900">
    <property type="entry name" value="spore_V_B"/>
    <property type="match status" value="1"/>
</dbReference>
<evidence type="ECO:0000313" key="8">
    <source>
        <dbReference type="Proteomes" id="UP000553059"/>
    </source>
</evidence>
<evidence type="ECO:0000256" key="2">
    <source>
        <dbReference type="ARBA" id="ARBA00022475"/>
    </source>
</evidence>
<protein>
    <submittedName>
        <fullName evidence="7">Stage V sporulation protein B</fullName>
    </submittedName>
</protein>
<dbReference type="PANTHER" id="PTHR30250:SF24">
    <property type="entry name" value="STAGE V SPORULATION PROTEIN B"/>
    <property type="match status" value="1"/>
</dbReference>
<organism evidence="7 8">
    <name type="scientific">Desulfitobacterium dehalogenans</name>
    <dbReference type="NCBI Taxonomy" id="36854"/>
    <lineage>
        <taxon>Bacteria</taxon>
        <taxon>Bacillati</taxon>
        <taxon>Bacillota</taxon>
        <taxon>Clostridia</taxon>
        <taxon>Eubacteriales</taxon>
        <taxon>Desulfitobacteriaceae</taxon>
        <taxon>Desulfitobacterium</taxon>
    </lineage>
</organism>
<evidence type="ECO:0000256" key="4">
    <source>
        <dbReference type="ARBA" id="ARBA00022989"/>
    </source>
</evidence>
<dbReference type="Pfam" id="PF01943">
    <property type="entry name" value="Polysacc_synt"/>
    <property type="match status" value="1"/>
</dbReference>
<keyword evidence="5 6" id="KW-0472">Membrane</keyword>
<dbReference type="InterPro" id="IPR002797">
    <property type="entry name" value="Polysacc_synth"/>
</dbReference>
<feature type="transmembrane region" description="Helical" evidence="6">
    <location>
        <begin position="352"/>
        <end position="370"/>
    </location>
</feature>
<evidence type="ECO:0000256" key="5">
    <source>
        <dbReference type="ARBA" id="ARBA00023136"/>
    </source>
</evidence>
<dbReference type="CDD" id="cd13124">
    <property type="entry name" value="MATE_SpoVB_like"/>
    <property type="match status" value="1"/>
</dbReference>
<feature type="transmembrane region" description="Helical" evidence="6">
    <location>
        <begin position="470"/>
        <end position="493"/>
    </location>
</feature>
<feature type="transmembrane region" description="Helical" evidence="6">
    <location>
        <begin position="382"/>
        <end position="403"/>
    </location>
</feature>
<feature type="transmembrane region" description="Helical" evidence="6">
    <location>
        <begin position="123"/>
        <end position="144"/>
    </location>
</feature>
<feature type="transmembrane region" description="Helical" evidence="6">
    <location>
        <begin position="84"/>
        <end position="111"/>
    </location>
</feature>
<feature type="transmembrane region" description="Helical" evidence="6">
    <location>
        <begin position="6"/>
        <end position="30"/>
    </location>
</feature>
<evidence type="ECO:0000256" key="3">
    <source>
        <dbReference type="ARBA" id="ARBA00022692"/>
    </source>
</evidence>
<dbReference type="InterPro" id="IPR050833">
    <property type="entry name" value="Poly_Biosynth_Transport"/>
</dbReference>